<feature type="transmembrane region" description="Helical" evidence="2">
    <location>
        <begin position="2298"/>
        <end position="2318"/>
    </location>
</feature>
<dbReference type="PROSITE" id="PS50994">
    <property type="entry name" value="INTEGRASE"/>
    <property type="match status" value="1"/>
</dbReference>
<comment type="caution">
    <text evidence="3">The sequence shown here is derived from an EMBL/GenBank/DDBJ whole genome shotgun (WGS) entry which is preliminary data.</text>
</comment>
<feature type="compositionally biased region" description="Basic residues" evidence="1">
    <location>
        <begin position="305"/>
        <end position="317"/>
    </location>
</feature>
<dbReference type="InterPro" id="IPR036397">
    <property type="entry name" value="RNaseH_sf"/>
</dbReference>
<dbReference type="GO" id="GO:0015074">
    <property type="term" value="P:DNA integration"/>
    <property type="evidence" value="ECO:0007669"/>
    <property type="project" value="InterPro"/>
</dbReference>
<proteinExistence type="predicted"/>
<feature type="compositionally biased region" description="Low complexity" evidence="1">
    <location>
        <begin position="2489"/>
        <end position="2498"/>
    </location>
</feature>
<dbReference type="PROSITE" id="PS50158">
    <property type="entry name" value="ZF_CCHC"/>
    <property type="match status" value="1"/>
</dbReference>
<feature type="compositionally biased region" description="Acidic residues" evidence="1">
    <location>
        <begin position="1449"/>
        <end position="1470"/>
    </location>
</feature>
<feature type="region of interest" description="Disordered" evidence="1">
    <location>
        <begin position="1331"/>
        <end position="1515"/>
    </location>
</feature>
<dbReference type="InterPro" id="IPR001584">
    <property type="entry name" value="Integrase_cat-core"/>
</dbReference>
<dbReference type="Pfam" id="PF00098">
    <property type="entry name" value="zf-CCHC"/>
    <property type="match status" value="1"/>
</dbReference>
<keyword evidence="4" id="KW-1185">Reference proteome</keyword>
<keyword evidence="2" id="KW-0472">Membrane</keyword>
<dbReference type="InterPro" id="IPR012337">
    <property type="entry name" value="RNaseH-like_sf"/>
</dbReference>
<dbReference type="Gene3D" id="3.30.420.10">
    <property type="entry name" value="Ribonuclease H-like superfamily/Ribonuclease H"/>
    <property type="match status" value="1"/>
</dbReference>
<keyword evidence="2" id="KW-0812">Transmembrane</keyword>
<dbReference type="OrthoDB" id="419144at2759"/>
<feature type="compositionally biased region" description="Basic and acidic residues" evidence="1">
    <location>
        <begin position="1658"/>
        <end position="1672"/>
    </location>
</feature>
<dbReference type="SUPFAM" id="SSF57756">
    <property type="entry name" value="Retrovirus zinc finger-like domains"/>
    <property type="match status" value="1"/>
</dbReference>
<dbReference type="GO" id="GO:0008270">
    <property type="term" value="F:zinc ion binding"/>
    <property type="evidence" value="ECO:0007669"/>
    <property type="project" value="InterPro"/>
</dbReference>
<feature type="compositionally biased region" description="Pro residues" evidence="1">
    <location>
        <begin position="1387"/>
        <end position="1402"/>
    </location>
</feature>
<keyword evidence="2" id="KW-1133">Transmembrane helix</keyword>
<feature type="compositionally biased region" description="Low complexity" evidence="1">
    <location>
        <begin position="1435"/>
        <end position="1445"/>
    </location>
</feature>
<organism evidence="3 4">
    <name type="scientific">Symbiodinium microadriaticum</name>
    <name type="common">Dinoflagellate</name>
    <name type="synonym">Zooxanthella microadriatica</name>
    <dbReference type="NCBI Taxonomy" id="2951"/>
    <lineage>
        <taxon>Eukaryota</taxon>
        <taxon>Sar</taxon>
        <taxon>Alveolata</taxon>
        <taxon>Dinophyceae</taxon>
        <taxon>Suessiales</taxon>
        <taxon>Symbiodiniaceae</taxon>
        <taxon>Symbiodinium</taxon>
    </lineage>
</organism>
<feature type="region of interest" description="Disordered" evidence="1">
    <location>
        <begin position="291"/>
        <end position="336"/>
    </location>
</feature>
<dbReference type="GO" id="GO:0003676">
    <property type="term" value="F:nucleic acid binding"/>
    <property type="evidence" value="ECO:0007669"/>
    <property type="project" value="InterPro"/>
</dbReference>
<dbReference type="EMBL" id="LSRX01000818">
    <property type="protein sequence ID" value="OLP88379.1"/>
    <property type="molecule type" value="Genomic_DNA"/>
</dbReference>
<dbReference type="Pfam" id="PF07727">
    <property type="entry name" value="RVT_2"/>
    <property type="match status" value="1"/>
</dbReference>
<dbReference type="Gene3D" id="4.10.60.10">
    <property type="entry name" value="Zinc finger, CCHC-type"/>
    <property type="match status" value="1"/>
</dbReference>
<feature type="region of interest" description="Disordered" evidence="1">
    <location>
        <begin position="878"/>
        <end position="974"/>
    </location>
</feature>
<feature type="region of interest" description="Disordered" evidence="1">
    <location>
        <begin position="1658"/>
        <end position="1678"/>
    </location>
</feature>
<feature type="compositionally biased region" description="Polar residues" evidence="1">
    <location>
        <begin position="12"/>
        <end position="23"/>
    </location>
</feature>
<dbReference type="InterPro" id="IPR036875">
    <property type="entry name" value="Znf_CCHC_sf"/>
</dbReference>
<feature type="region of interest" description="Disordered" evidence="1">
    <location>
        <begin position="348"/>
        <end position="378"/>
    </location>
</feature>
<feature type="region of interest" description="Disordered" evidence="1">
    <location>
        <begin position="2477"/>
        <end position="2514"/>
    </location>
</feature>
<feature type="compositionally biased region" description="Low complexity" evidence="1">
    <location>
        <begin position="1471"/>
        <end position="1497"/>
    </location>
</feature>
<accession>A0A1Q9CZN0</accession>
<reference evidence="3 4" key="1">
    <citation type="submission" date="2016-02" db="EMBL/GenBank/DDBJ databases">
        <title>Genome analysis of coral dinoflagellate symbionts highlights evolutionary adaptations to a symbiotic lifestyle.</title>
        <authorList>
            <person name="Aranda M."/>
            <person name="Li Y."/>
            <person name="Liew Y.J."/>
            <person name="Baumgarten S."/>
            <person name="Simakov O."/>
            <person name="Wilson M."/>
            <person name="Piel J."/>
            <person name="Ashoor H."/>
            <person name="Bougouffa S."/>
            <person name="Bajic V.B."/>
            <person name="Ryu T."/>
            <person name="Ravasi T."/>
            <person name="Bayer T."/>
            <person name="Micklem G."/>
            <person name="Kim H."/>
            <person name="Bhak J."/>
            <person name="Lajeunesse T.C."/>
            <person name="Voolstra C.R."/>
        </authorList>
    </citation>
    <scope>NUCLEOTIDE SEQUENCE [LARGE SCALE GENOMIC DNA]</scope>
    <source>
        <strain evidence="3 4">CCMP2467</strain>
    </source>
</reference>
<evidence type="ECO:0000256" key="1">
    <source>
        <dbReference type="SAM" id="MobiDB-lite"/>
    </source>
</evidence>
<dbReference type="SUPFAM" id="SSF53098">
    <property type="entry name" value="Ribonuclease H-like"/>
    <property type="match status" value="1"/>
</dbReference>
<feature type="compositionally biased region" description="Acidic residues" evidence="1">
    <location>
        <begin position="878"/>
        <end position="895"/>
    </location>
</feature>
<evidence type="ECO:0000256" key="2">
    <source>
        <dbReference type="SAM" id="Phobius"/>
    </source>
</evidence>
<feature type="compositionally biased region" description="Polar residues" evidence="1">
    <location>
        <begin position="360"/>
        <end position="369"/>
    </location>
</feature>
<evidence type="ECO:0000313" key="3">
    <source>
        <dbReference type="EMBL" id="OLP88379.1"/>
    </source>
</evidence>
<dbReference type="Proteomes" id="UP000186817">
    <property type="component" value="Unassembled WGS sequence"/>
</dbReference>
<name>A0A1Q9CZN0_SYMMI</name>
<dbReference type="InterPro" id="IPR001878">
    <property type="entry name" value="Znf_CCHC"/>
</dbReference>
<sequence length="2514" mass="280096">MGGSGKGKDGPTSPTTAAGTSNPDVVRDNYIPLFDGQPSSYKEYRKRVALYYKKMSLANKKTEATINLLTSLSGPVWKQVEHLSETAPDDENGFNIVLQELDRVYQYDSRVEMPKAFERFFYGVNRPYGQTLIQYCSDHREAARELERHDVKLPDPVGGWLLLRRAALTAEQRQLVMSQVDNKKLSVNTVEQALFYLFGQDEEQPYEYYEPDYHEDSLEAQYYEEEPDHYEDEDPEVAEADTYDGNYVADEDEGDEVVEEAYAAYLDARRRFAEVKAGRGYYPVVAMVDPPGNQMPIAAIPGKGKPSKGKGKPKGKGKTGGPRGPPLPSKGAARADSTRCLRCGQVGHWASQCPKPPTPSNVASPSSPNKRPKQGTAMMAMGADSQLAPRRFGRCVGLQDGGASSMVGGHDYVMEVITEYVAAGLDPETLAFSQTNKSFLFGGDHRCIADWSVHLPVWIGGTKGRIQCFLVEGSMPILVGRPLLKALKVKVDYDTDMVSVLGEPWTAVLKGPKGEHLLALDDGMNEDTLHVDYDFDYVTDDCVEDFLADGVLHSLGDYLKQSARVGPVFTMEEMMLEEDEPAINLLDDKAQELRENHNLAPAVECMVPTTLWKSIIFGINRSKNTINRQLEAAYRASDERCALFWEVYSGSGNLAAAMREYGFQTRTFDLPEWNFEDASHRRAFLEKLEREMPHIVWLAPPCTKWSPLQNLTRRTQDDLDALQATRDYEHHTHLLFVRRVFLRMAQLGIAVIEHPQNSKAWSTPALHDLGLEVIVDQCALGAALPDNHGNQVPIKKATKLVVNHQLLTETLGVYRCDGSHRHQTLAGSTGMIGSRARAASVYQPKMCGFLAEALQGAYYAHFIYGNSTAEEALPASDVDMEEYEPSEGPPEDDDLYPLKTAGDINDLDLPSNQDMEAEHRFGRGEPKAGTDPVESEPTSAHPFAQPDPPQSESTSTHPVAQPDPPQSESTPTSVKLTGCLQKLECRTPAEAQRIVARLHRNLGHPSNRDLRVVLAQSGANRLVVETAENYQCPTCRKLAPPVQVPKTTLRTTFRFNERLLSDTVWLQVLDKTVPVITMMDAATRYVAARVVRRETSTEFLQAVERGWIRVFGPPRTLFVDSHRAWGSDEVMRYVTEHGIQLVISPGEAHERLAQLERRHQVLRRSVELYLEDNPPTGQESLVEALCFVIPQLNQSLSVGGFSPTQWVLGYQPNIPGSLLDSNVNYSHLDPTEAFQHKMQCRVRAATAVVKADNDLRLRRALLRQHRGNPPRMLVGQKCFYWREAAGTGPRIRWKGPATVVLVESQRGPDHPPTVYWLVHGSALIRAAPEHVRPDRGHPGAPHHGAPRAEPRHYRLPGLLDLFKTNKKRRREDLAHSDDEAMDDDNNNPPPPPGRPSLLPPPSTAAAPSPSWPSLPPSSDIMDSEDHAGGPPAGPTPTTEAASTPVPREEDSDSEQLDDDPSVNPDPDQDSAEATTTAPTTADRPGTATGGETSASGTPNDELHHSFSPGNTETFEQKRARIDRSETISHVIHPTFRTPTTPETFSQRRARIDRSETISYGPKGPTTPSRPQPYGPTTEHGFLVDVLEPQVTDDYANTGLPSGWYADESGYLALEPVHDTWELKGNTLIRNHYVARDSMFNPRETGDCPIPEEMLAKDRTTRRGRHCHQDRWRNSSTAGTDQYWTGQTSFKVLARHRQEAQQAFYTASNGAATYSGTREKRQKDARANLSERAMSLADRVAFIQAKKKELESFFTNQVWEFATEGKAPANRVLKAHFILKWSKHPDGSPRAKARLITQGFKDPDALAGLLDSTSPTLSRLGRTTLMSLASIKAWCTFIADITTAFLQGKEHPASRTLWIRLPADARALLGITDPRVLMRLRKPMYGLSDAPRAWYEEASRRLLSLGFTKHPLDGCLYLLSDTELRCAIGLHVDDLLGIADPAWSSKVKEDLQGLFAFRDFRENQESFDFLGTQVSRQPDGGLACGHTEYINKVKPIPLEKSRQADPDSPATDKEKTQLRALVGALQWAATQTSPHLQVHTSMLAGEVPRATVATILAANKALRFAKANADVKLLYPPILDNVEDIVFLAYSDAAFASRADLSSQGGYMVCLTHRAILDGGICSYHLLDWRSFRLPRVARSTLAAEGQAAAEAADCLHFVITFWKALLDPGYKINGEEHCFRWKNESLLVIDAKCLYDILHREELYVSSTADKRTCLEALVTRDKLKEIGGSVRWVSSERQYADGLTKDSATQLLADRLRLQRLHLQPPPSWQCLTALRADDLGALVAYSFQEEIDYYEAGTYAFVILLVTLVLVYWHPWTRWTFLRFRRTAPCPAEASTQTGMMSTHGSAQTDATYLVQPFPEMRTFLNRSVQTDSLTRSSRHSSLETVLLELASVRDQNRRLAAAVQQQQHLIDYHTSNRLSHHHVGDIYVTPHGRVWHTSDVCAQSRTENRVQTRTPCSYCTDSWIPVPPHLRYNPNFRLQHVPDQDPTATSSTTTPPGGGHTFQIHGETGSS</sequence>
<gene>
    <name evidence="3" type="primary">GIP</name>
    <name evidence="3" type="ORF">AK812_SmicGene30314</name>
</gene>
<feature type="compositionally biased region" description="Basic and acidic residues" evidence="1">
    <location>
        <begin position="916"/>
        <end position="928"/>
    </location>
</feature>
<protein>
    <submittedName>
        <fullName evidence="3">Copia protein</fullName>
    </submittedName>
</protein>
<dbReference type="SMART" id="SM00343">
    <property type="entry name" value="ZnF_C2HC"/>
    <property type="match status" value="1"/>
</dbReference>
<dbReference type="InterPro" id="IPR013103">
    <property type="entry name" value="RVT_2"/>
</dbReference>
<evidence type="ECO:0000313" key="4">
    <source>
        <dbReference type="Proteomes" id="UP000186817"/>
    </source>
</evidence>
<feature type="region of interest" description="Disordered" evidence="1">
    <location>
        <begin position="1"/>
        <end position="24"/>
    </location>
</feature>